<proteinExistence type="predicted"/>
<dbReference type="InterPro" id="IPR036514">
    <property type="entry name" value="SGNH_hydro_sf"/>
</dbReference>
<gene>
    <name evidence="3" type="primary">VvCHDp000814_5</name>
    <name evidence="3" type="ORF">CK203_031960</name>
</gene>
<sequence length="200" mass="23010">MSFANAVRKCMRWWVGTMHGGSTAIKEWAHGQPLYENMVNRAKESVKSGWEIKVLLWYQGESDTSLYNNAKLYKDNIESLIQNVRQDLAFSPNHPNKFDVPGNKQDGVSLMKRTTLERRGQDQKLIYRAMASHQTMSFAICHHYASVVEHVPKMSNTLTKSSTKSSFTSRQFKNVFHNCRKGKDDLVEDLVKVLDHFKVV</sequence>
<organism evidence="3 4">
    <name type="scientific">Vitis vinifera</name>
    <name type="common">Grape</name>
    <dbReference type="NCBI Taxonomy" id="29760"/>
    <lineage>
        <taxon>Eukaryota</taxon>
        <taxon>Viridiplantae</taxon>
        <taxon>Streptophyta</taxon>
        <taxon>Embryophyta</taxon>
        <taxon>Tracheophyta</taxon>
        <taxon>Spermatophyta</taxon>
        <taxon>Magnoliopsida</taxon>
        <taxon>eudicotyledons</taxon>
        <taxon>Gunneridae</taxon>
        <taxon>Pentapetalae</taxon>
        <taxon>rosids</taxon>
        <taxon>Vitales</taxon>
        <taxon>Vitaceae</taxon>
        <taxon>Viteae</taxon>
        <taxon>Vitis</taxon>
    </lineage>
</organism>
<comment type="caution">
    <text evidence="3">The sequence shown here is derived from an EMBL/GenBank/DDBJ whole genome shotgun (WGS) entry which is preliminary data.</text>
</comment>
<name>A0A438INM7_VITVI</name>
<dbReference type="Gene3D" id="3.40.50.1110">
    <property type="entry name" value="SGNH hydrolase"/>
    <property type="match status" value="1"/>
</dbReference>
<dbReference type="Pfam" id="PF03629">
    <property type="entry name" value="SASA"/>
    <property type="match status" value="1"/>
</dbReference>
<feature type="domain" description="Sialate O-acetylesterase" evidence="2">
    <location>
        <begin position="1"/>
        <end position="89"/>
    </location>
</feature>
<dbReference type="InterPro" id="IPR005181">
    <property type="entry name" value="SASA"/>
</dbReference>
<keyword evidence="1" id="KW-0378">Hydrolase</keyword>
<dbReference type="EMBL" id="QGNW01000095">
    <property type="protein sequence ID" value="RVW98225.1"/>
    <property type="molecule type" value="Genomic_DNA"/>
</dbReference>
<protein>
    <submittedName>
        <fullName evidence="3">Putative carbohydrate esterase</fullName>
    </submittedName>
</protein>
<reference evidence="3 4" key="1">
    <citation type="journal article" date="2018" name="PLoS Genet.">
        <title>Population sequencing reveals clonal diversity and ancestral inbreeding in the grapevine cultivar Chardonnay.</title>
        <authorList>
            <person name="Roach M.J."/>
            <person name="Johnson D.L."/>
            <person name="Bohlmann J."/>
            <person name="van Vuuren H.J."/>
            <person name="Jones S.J."/>
            <person name="Pretorius I.S."/>
            <person name="Schmidt S.A."/>
            <person name="Borneman A.R."/>
        </authorList>
    </citation>
    <scope>NUCLEOTIDE SEQUENCE [LARGE SCALE GENOMIC DNA]</scope>
    <source>
        <strain evidence="4">cv. Chardonnay</strain>
        <tissue evidence="3">Leaf</tissue>
    </source>
</reference>
<dbReference type="Proteomes" id="UP000288805">
    <property type="component" value="Unassembled WGS sequence"/>
</dbReference>
<evidence type="ECO:0000313" key="4">
    <source>
        <dbReference type="Proteomes" id="UP000288805"/>
    </source>
</evidence>
<accession>A0A438INM7</accession>
<dbReference type="SUPFAM" id="SSF52266">
    <property type="entry name" value="SGNH hydrolase"/>
    <property type="match status" value="1"/>
</dbReference>
<evidence type="ECO:0000256" key="1">
    <source>
        <dbReference type="ARBA" id="ARBA00022801"/>
    </source>
</evidence>
<evidence type="ECO:0000259" key="2">
    <source>
        <dbReference type="Pfam" id="PF03629"/>
    </source>
</evidence>
<dbReference type="InterPro" id="IPR052940">
    <property type="entry name" value="Carb_Esterase_6"/>
</dbReference>
<evidence type="ECO:0000313" key="3">
    <source>
        <dbReference type="EMBL" id="RVW98225.1"/>
    </source>
</evidence>
<dbReference type="PANTHER" id="PTHR31988">
    <property type="entry name" value="ESTERASE, PUTATIVE (DUF303)-RELATED"/>
    <property type="match status" value="1"/>
</dbReference>
<dbReference type="GO" id="GO:0016787">
    <property type="term" value="F:hydrolase activity"/>
    <property type="evidence" value="ECO:0007669"/>
    <property type="project" value="UniProtKB-KW"/>
</dbReference>
<dbReference type="PANTHER" id="PTHR31988:SF19">
    <property type="entry name" value="9-O-ACETYL-N-ACETYLNEURAMINIC ACID DEACETYLASE-RELATED"/>
    <property type="match status" value="1"/>
</dbReference>
<dbReference type="AlphaFoldDB" id="A0A438INM7"/>